<proteinExistence type="predicted"/>
<dbReference type="EMBL" id="FOVD01000001">
    <property type="protein sequence ID" value="SFN04055.1"/>
    <property type="molecule type" value="Genomic_DNA"/>
</dbReference>
<evidence type="ECO:0000313" key="2">
    <source>
        <dbReference type="Proteomes" id="UP000198769"/>
    </source>
</evidence>
<dbReference type="AlphaFoldDB" id="A0A1I4VSC5"/>
<evidence type="ECO:0000313" key="1">
    <source>
        <dbReference type="EMBL" id="SFN04055.1"/>
    </source>
</evidence>
<keyword evidence="2" id="KW-1185">Reference proteome</keyword>
<dbReference type="NCBIfam" id="NF047798">
    <property type="entry name" value="leader_Chryseo"/>
    <property type="match status" value="1"/>
</dbReference>
<evidence type="ECO:0008006" key="3">
    <source>
        <dbReference type="Google" id="ProtNLM"/>
    </source>
</evidence>
<dbReference type="Proteomes" id="UP000198769">
    <property type="component" value="Unassembled WGS sequence"/>
</dbReference>
<name>A0A1I4VSC5_CHROL</name>
<gene>
    <name evidence="1" type="ORF">SAMN05421594_0570</name>
</gene>
<reference evidence="2" key="1">
    <citation type="submission" date="2016-10" db="EMBL/GenBank/DDBJ databases">
        <authorList>
            <person name="Varghese N."/>
            <person name="Submissions S."/>
        </authorList>
    </citation>
    <scope>NUCLEOTIDE SEQUENCE [LARGE SCALE GENOMIC DNA]</scope>
    <source>
        <strain evidence="2">DSM 25575</strain>
    </source>
</reference>
<protein>
    <recommendedName>
        <fullName evidence="3">Bacteriocin-type signal sequence-containing protein</fullName>
    </recommendedName>
</protein>
<accession>A0A1I4VSC5</accession>
<dbReference type="RefSeq" id="WP_167375228.1">
    <property type="nucleotide sequence ID" value="NZ_FOVD01000001.1"/>
</dbReference>
<dbReference type="InterPro" id="IPR058074">
    <property type="entry name" value="Bacteriocin-like"/>
</dbReference>
<organism evidence="1 2">
    <name type="scientific">Chryseobacterium oleae</name>
    <dbReference type="NCBI Taxonomy" id="491207"/>
    <lineage>
        <taxon>Bacteria</taxon>
        <taxon>Pseudomonadati</taxon>
        <taxon>Bacteroidota</taxon>
        <taxon>Flavobacteriia</taxon>
        <taxon>Flavobacteriales</taxon>
        <taxon>Weeksellaceae</taxon>
        <taxon>Chryseobacterium group</taxon>
        <taxon>Chryseobacterium</taxon>
    </lineage>
</organism>
<sequence length="52" mass="5548">MKNLKKLAKSDLKKISGGIAPDCPVETTPCYHGPKNGIPSHWTCEPGIGCPK</sequence>